<dbReference type="AlphaFoldDB" id="A0A1X7RZW1"/>
<name>A0A1X7RZW1_ZYMT9</name>
<evidence type="ECO:0000313" key="3">
    <source>
        <dbReference type="Proteomes" id="UP000215127"/>
    </source>
</evidence>
<evidence type="ECO:0000313" key="2">
    <source>
        <dbReference type="EMBL" id="SMQ52919.1"/>
    </source>
</evidence>
<keyword evidence="3" id="KW-1185">Reference proteome</keyword>
<gene>
    <name evidence="2" type="ORF">ZT3D7_G8072</name>
</gene>
<evidence type="ECO:0000256" key="1">
    <source>
        <dbReference type="SAM" id="MobiDB-lite"/>
    </source>
</evidence>
<organism evidence="2 3">
    <name type="scientific">Zymoseptoria tritici (strain ST99CH_3D7)</name>
    <dbReference type="NCBI Taxonomy" id="1276538"/>
    <lineage>
        <taxon>Eukaryota</taxon>
        <taxon>Fungi</taxon>
        <taxon>Dikarya</taxon>
        <taxon>Ascomycota</taxon>
        <taxon>Pezizomycotina</taxon>
        <taxon>Dothideomycetes</taxon>
        <taxon>Dothideomycetidae</taxon>
        <taxon>Mycosphaerellales</taxon>
        <taxon>Mycosphaerellaceae</taxon>
        <taxon>Zymoseptoria</taxon>
    </lineage>
</organism>
<feature type="compositionally biased region" description="Acidic residues" evidence="1">
    <location>
        <begin position="301"/>
        <end position="315"/>
    </location>
</feature>
<reference evidence="2 3" key="1">
    <citation type="submission" date="2016-06" db="EMBL/GenBank/DDBJ databases">
        <authorList>
            <person name="Kjaerup R.B."/>
            <person name="Dalgaard T.S."/>
            <person name="Juul-Madsen H.R."/>
        </authorList>
    </citation>
    <scope>NUCLEOTIDE SEQUENCE [LARGE SCALE GENOMIC DNA]</scope>
</reference>
<dbReference type="EMBL" id="LT853698">
    <property type="protein sequence ID" value="SMQ52919.1"/>
    <property type="molecule type" value="Genomic_DNA"/>
</dbReference>
<feature type="region of interest" description="Disordered" evidence="1">
    <location>
        <begin position="293"/>
        <end position="315"/>
    </location>
</feature>
<accession>A0A1X7RZW1</accession>
<proteinExistence type="predicted"/>
<dbReference type="Proteomes" id="UP000215127">
    <property type="component" value="Chromosome 7"/>
</dbReference>
<protein>
    <submittedName>
        <fullName evidence="2">Uncharacterized protein</fullName>
    </submittedName>
</protein>
<sequence length="315" mass="35957">MSSPQKNGNQVDQYGNMDGMRDLTFDNLELLLDLPVELKIMVAENFLFDIHLKVNAVRPRQGDRLITHHVVWVNEEEWAPFRVFAGMSPQTSSIAWKAFRDARTAGRIRIILDMEKHTINPSHWIPRSTATRPVPMRFFDEFTRLEATTPITMGTEHDEDERGFEVVVQRVSVVYDISPPIAPPQPGDNDRIISIRNEVLMDTSTTMNAPLFAAANEAITYGIHHPIPSPTIPTPYLTPLTPKGLWSLGNLLTHRARKIARHYQSEVHGTSRVWVENHVNSLNWISRVEKMKAEKAKADEEKAEEADDEYTDDEE</sequence>